<protein>
    <recommendedName>
        <fullName evidence="8">Cation efflux protein transmembrane domain-containing protein</fullName>
    </recommendedName>
</protein>
<dbReference type="GO" id="GO:0016020">
    <property type="term" value="C:membrane"/>
    <property type="evidence" value="ECO:0007669"/>
    <property type="project" value="UniProtKB-SubCell"/>
</dbReference>
<organism evidence="9 10">
    <name type="scientific">Penicillium cinerascens</name>
    <dbReference type="NCBI Taxonomy" id="70096"/>
    <lineage>
        <taxon>Eukaryota</taxon>
        <taxon>Fungi</taxon>
        <taxon>Dikarya</taxon>
        <taxon>Ascomycota</taxon>
        <taxon>Pezizomycotina</taxon>
        <taxon>Eurotiomycetes</taxon>
        <taxon>Eurotiomycetidae</taxon>
        <taxon>Eurotiales</taxon>
        <taxon>Aspergillaceae</taxon>
        <taxon>Penicillium</taxon>
    </lineage>
</organism>
<feature type="compositionally biased region" description="Polar residues" evidence="6">
    <location>
        <begin position="1"/>
        <end position="16"/>
    </location>
</feature>
<evidence type="ECO:0000259" key="8">
    <source>
        <dbReference type="Pfam" id="PF01545"/>
    </source>
</evidence>
<feature type="transmembrane region" description="Helical" evidence="7">
    <location>
        <begin position="235"/>
        <end position="256"/>
    </location>
</feature>
<accession>A0A9W9J536</accession>
<name>A0A9W9J536_9EURO</name>
<evidence type="ECO:0000256" key="4">
    <source>
        <dbReference type="ARBA" id="ARBA00022989"/>
    </source>
</evidence>
<evidence type="ECO:0000256" key="6">
    <source>
        <dbReference type="SAM" id="MobiDB-lite"/>
    </source>
</evidence>
<dbReference type="OrthoDB" id="78296at2759"/>
<dbReference type="RefSeq" id="XP_058303158.1">
    <property type="nucleotide sequence ID" value="XM_058456259.1"/>
</dbReference>
<keyword evidence="2" id="KW-0813">Transport</keyword>
<evidence type="ECO:0000256" key="2">
    <source>
        <dbReference type="ARBA" id="ARBA00022448"/>
    </source>
</evidence>
<sequence length="457" mass="51202">MTRQRQWSGQDTSSPPNGGLSRRGSSYATRLNKTWFKGRYGFKDNVSAIEAERRRSELKDKILAGVRDFNVEKYRKTDEELKSIRNTQVRAYYEAQNQKLNDWAEVDSLVWSLADDIIDSTNPDADHDGIIDNNAPLYSADHDLEAFLPDKERAKRHYNSRVAQRALNVNVSANILLLIAKIIAVTSTRSLSLIASLTDSALDFLCTMIIWVTSRLANQRINSMNLKFPVGRRRLEPLGILVFSILMIISFLQILQESVKRLFPSGDHDTLPLPMVAIWSMAGNAIIKGIVGIFYSRVKSSQVQTLVQDCKTDVYFNTASLIFPLIGSKCGIWYLDPLGAALLSLYVVYDWANTAFSTIVRLTGAAVSPQMDKKLMYLAWRFSPLVDAYKSMTAYHVGDGIVVEVEIALDESTSLVKAHDISQTMQYCFEGLAEVDRSYVTVDYSSLGLQGHAVHSG</sequence>
<keyword evidence="4 7" id="KW-1133">Transmembrane helix</keyword>
<dbReference type="GO" id="GO:0098771">
    <property type="term" value="P:inorganic ion homeostasis"/>
    <property type="evidence" value="ECO:0007669"/>
    <property type="project" value="UniProtKB-ARBA"/>
</dbReference>
<dbReference type="InterPro" id="IPR036837">
    <property type="entry name" value="Cation_efflux_CTD_sf"/>
</dbReference>
<dbReference type="InterPro" id="IPR058533">
    <property type="entry name" value="Cation_efflux_TM"/>
</dbReference>
<feature type="transmembrane region" description="Helical" evidence="7">
    <location>
        <begin position="166"/>
        <end position="185"/>
    </location>
</feature>
<dbReference type="SUPFAM" id="SSF161111">
    <property type="entry name" value="Cation efflux protein transmembrane domain-like"/>
    <property type="match status" value="1"/>
</dbReference>
<keyword evidence="10" id="KW-1185">Reference proteome</keyword>
<dbReference type="GO" id="GO:0008324">
    <property type="term" value="F:monoatomic cation transmembrane transporter activity"/>
    <property type="evidence" value="ECO:0007669"/>
    <property type="project" value="InterPro"/>
</dbReference>
<reference evidence="9" key="1">
    <citation type="submission" date="2022-12" db="EMBL/GenBank/DDBJ databases">
        <authorList>
            <person name="Petersen C."/>
        </authorList>
    </citation>
    <scope>NUCLEOTIDE SEQUENCE</scope>
    <source>
        <strain evidence="9">IBT 15544</strain>
    </source>
</reference>
<reference evidence="9" key="2">
    <citation type="journal article" date="2023" name="IMA Fungus">
        <title>Comparative genomic study of the Penicillium genus elucidates a diverse pangenome and 15 lateral gene transfer events.</title>
        <authorList>
            <person name="Petersen C."/>
            <person name="Sorensen T."/>
            <person name="Nielsen M.R."/>
            <person name="Sondergaard T.E."/>
            <person name="Sorensen J.L."/>
            <person name="Fitzpatrick D.A."/>
            <person name="Frisvad J.C."/>
            <person name="Nielsen K.L."/>
        </authorList>
    </citation>
    <scope>NUCLEOTIDE SEQUENCE</scope>
    <source>
        <strain evidence="9">IBT 15544</strain>
    </source>
</reference>
<evidence type="ECO:0000256" key="7">
    <source>
        <dbReference type="SAM" id="Phobius"/>
    </source>
</evidence>
<evidence type="ECO:0000256" key="5">
    <source>
        <dbReference type="ARBA" id="ARBA00023136"/>
    </source>
</evidence>
<dbReference type="Gene3D" id="1.20.1510.10">
    <property type="entry name" value="Cation efflux protein transmembrane domain"/>
    <property type="match status" value="1"/>
</dbReference>
<dbReference type="Gene3D" id="3.30.70.1350">
    <property type="entry name" value="Cation efflux protein, cytoplasmic domain"/>
    <property type="match status" value="1"/>
</dbReference>
<evidence type="ECO:0000313" key="10">
    <source>
        <dbReference type="Proteomes" id="UP001150904"/>
    </source>
</evidence>
<comment type="caution">
    <text evidence="9">The sequence shown here is derived from an EMBL/GenBank/DDBJ whole genome shotgun (WGS) entry which is preliminary data.</text>
</comment>
<evidence type="ECO:0000313" key="9">
    <source>
        <dbReference type="EMBL" id="KAJ5190218.1"/>
    </source>
</evidence>
<dbReference type="Proteomes" id="UP001150904">
    <property type="component" value="Unassembled WGS sequence"/>
</dbReference>
<feature type="domain" description="Cation efflux protein transmembrane" evidence="8">
    <location>
        <begin position="169"/>
        <end position="362"/>
    </location>
</feature>
<comment type="subcellular location">
    <subcellularLocation>
        <location evidence="1">Membrane</location>
        <topology evidence="1">Multi-pass membrane protein</topology>
    </subcellularLocation>
</comment>
<dbReference type="FunFam" id="1.20.1510.10:FF:000005">
    <property type="entry name" value="Putative Cation diffusion facilitator 1"/>
    <property type="match status" value="1"/>
</dbReference>
<gene>
    <name evidence="9" type="ORF">N7498_009203</name>
</gene>
<feature type="transmembrane region" description="Helical" evidence="7">
    <location>
        <begin position="276"/>
        <end position="295"/>
    </location>
</feature>
<evidence type="ECO:0000256" key="1">
    <source>
        <dbReference type="ARBA" id="ARBA00004141"/>
    </source>
</evidence>
<dbReference type="Pfam" id="PF01545">
    <property type="entry name" value="Cation_efflux"/>
    <property type="match status" value="1"/>
</dbReference>
<dbReference type="PANTHER" id="PTHR43840">
    <property type="entry name" value="MITOCHONDRIAL METAL TRANSPORTER 1-RELATED"/>
    <property type="match status" value="1"/>
</dbReference>
<keyword evidence="3 7" id="KW-0812">Transmembrane</keyword>
<keyword evidence="5 7" id="KW-0472">Membrane</keyword>
<dbReference type="AlphaFoldDB" id="A0A9W9J536"/>
<dbReference type="PANTHER" id="PTHR43840:SF11">
    <property type="entry name" value="CATION DIFFUSION FACILITATOR 10"/>
    <property type="match status" value="1"/>
</dbReference>
<dbReference type="InterPro" id="IPR050291">
    <property type="entry name" value="CDF_Transporter"/>
</dbReference>
<dbReference type="GO" id="GO:0030003">
    <property type="term" value="P:intracellular monoatomic cation homeostasis"/>
    <property type="evidence" value="ECO:0007669"/>
    <property type="project" value="UniProtKB-ARBA"/>
</dbReference>
<dbReference type="InterPro" id="IPR027469">
    <property type="entry name" value="Cation_efflux_TMD_sf"/>
</dbReference>
<proteinExistence type="predicted"/>
<evidence type="ECO:0000256" key="3">
    <source>
        <dbReference type="ARBA" id="ARBA00022692"/>
    </source>
</evidence>
<feature type="transmembrane region" description="Helical" evidence="7">
    <location>
        <begin position="191"/>
        <end position="214"/>
    </location>
</feature>
<dbReference type="EMBL" id="JAPQKR010000016">
    <property type="protein sequence ID" value="KAJ5190218.1"/>
    <property type="molecule type" value="Genomic_DNA"/>
</dbReference>
<dbReference type="SUPFAM" id="SSF160240">
    <property type="entry name" value="Cation efflux protein cytoplasmic domain-like"/>
    <property type="match status" value="1"/>
</dbReference>
<dbReference type="GeneID" id="83183560"/>
<feature type="region of interest" description="Disordered" evidence="6">
    <location>
        <begin position="1"/>
        <end position="25"/>
    </location>
</feature>